<gene>
    <name evidence="1" type="ORF">ACFS7Y_04515</name>
</gene>
<proteinExistence type="predicted"/>
<dbReference type="Proteomes" id="UP001597525">
    <property type="component" value="Unassembled WGS sequence"/>
</dbReference>
<protein>
    <submittedName>
        <fullName evidence="1">Asparagine synthase-related protein</fullName>
    </submittedName>
</protein>
<accession>A0ABW6BD51</accession>
<dbReference type="Gene3D" id="3.40.50.620">
    <property type="entry name" value="HUPs"/>
    <property type="match status" value="1"/>
</dbReference>
<evidence type="ECO:0000313" key="1">
    <source>
        <dbReference type="EMBL" id="MFD2966635.1"/>
    </source>
</evidence>
<dbReference type="RefSeq" id="WP_320182338.1">
    <property type="nucleotide sequence ID" value="NZ_CP138332.1"/>
</dbReference>
<comment type="caution">
    <text evidence="1">The sequence shown here is derived from an EMBL/GenBank/DDBJ whole genome shotgun (WGS) entry which is preliminary data.</text>
</comment>
<dbReference type="EMBL" id="JBHUPB010000004">
    <property type="protein sequence ID" value="MFD2966635.1"/>
    <property type="molecule type" value="Genomic_DNA"/>
</dbReference>
<keyword evidence="2" id="KW-1185">Reference proteome</keyword>
<reference evidence="2" key="1">
    <citation type="journal article" date="2019" name="Int. J. Syst. Evol. Microbiol.">
        <title>The Global Catalogue of Microorganisms (GCM) 10K type strain sequencing project: providing services to taxonomists for standard genome sequencing and annotation.</title>
        <authorList>
            <consortium name="The Broad Institute Genomics Platform"/>
            <consortium name="The Broad Institute Genome Sequencing Center for Infectious Disease"/>
            <person name="Wu L."/>
            <person name="Ma J."/>
        </authorList>
    </citation>
    <scope>NUCLEOTIDE SEQUENCE [LARGE SCALE GENOMIC DNA]</scope>
    <source>
        <strain evidence="2">KCTC 22814</strain>
    </source>
</reference>
<organism evidence="1 2">
    <name type="scientific">Sphingobacterium bambusae</name>
    <dbReference type="NCBI Taxonomy" id="662858"/>
    <lineage>
        <taxon>Bacteria</taxon>
        <taxon>Pseudomonadati</taxon>
        <taxon>Bacteroidota</taxon>
        <taxon>Sphingobacteriia</taxon>
        <taxon>Sphingobacteriales</taxon>
        <taxon>Sphingobacteriaceae</taxon>
        <taxon>Sphingobacterium</taxon>
    </lineage>
</organism>
<dbReference type="InterPro" id="IPR014729">
    <property type="entry name" value="Rossmann-like_a/b/a_fold"/>
</dbReference>
<name>A0ABW6BD51_9SPHI</name>
<dbReference type="SUPFAM" id="SSF52402">
    <property type="entry name" value="Adenine nucleotide alpha hydrolases-like"/>
    <property type="match status" value="1"/>
</dbReference>
<evidence type="ECO:0000313" key="2">
    <source>
        <dbReference type="Proteomes" id="UP001597525"/>
    </source>
</evidence>
<sequence length="453" mass="52018">MEVARGHWVGYETIFYNLKNNRYSTSIDKVIDYGNLEIDMEGLSAYLDYGYSVFGHTPVKHVRYLLSNEVLHEENGKLYIRKEDDRVAKRIGIRSHEDDVLGKISGAINHWAAGFSEDVLIPTSGGFDSRLMNVLLQDKQRIHAYTYGTSFNQHMSRETVYAQTLSERLGVFWDQVDLGTFNSYMNDWYGLFGPSVGASGTYHMEFYEVIAKRESHMKLHLLSGIIGDAWAGAVNVPAVPDADSYLKLGYTHGMSADAALATGVDYRSLVEPIFEEQKIALQQPEYRIITAMRTKMMLLQYLIKVPAAYGFPGYSPFLDEDIALAMLNLPAERKADRQWQRDFFRKNGVLFEEEKHNYTYQNSLNYHALLHHPLEPLDINILREVIKPVYLDWINSRVATIGAKEKLFQRLMHTPKVKEVLKRLGFKNGLLRAYFAYITLKPIEIMLKKRNAS</sequence>